<accession>A0A919JLU8</accession>
<comment type="caution">
    <text evidence="2">The sequence shown here is derived from an EMBL/GenBank/DDBJ whole genome shotgun (WGS) entry which is preliminary data.</text>
</comment>
<evidence type="ECO:0000256" key="1">
    <source>
        <dbReference type="SAM" id="MobiDB-lite"/>
    </source>
</evidence>
<protein>
    <submittedName>
        <fullName evidence="2">Uncharacterized protein</fullName>
    </submittedName>
</protein>
<sequence>MEDNLVGGSLNRDGQLRALHPVSLSRVAESSLLGMVHPPAPPTDRDLYNPPPGLLRGRGPALTEWDSP</sequence>
<organism evidence="2 3">
    <name type="scientific">Actinoplanes nipponensis</name>
    <dbReference type="NCBI Taxonomy" id="135950"/>
    <lineage>
        <taxon>Bacteria</taxon>
        <taxon>Bacillati</taxon>
        <taxon>Actinomycetota</taxon>
        <taxon>Actinomycetes</taxon>
        <taxon>Micromonosporales</taxon>
        <taxon>Micromonosporaceae</taxon>
        <taxon>Actinoplanes</taxon>
    </lineage>
</organism>
<feature type="region of interest" description="Disordered" evidence="1">
    <location>
        <begin position="35"/>
        <end position="68"/>
    </location>
</feature>
<evidence type="ECO:0000313" key="2">
    <source>
        <dbReference type="EMBL" id="GIE52043.1"/>
    </source>
</evidence>
<evidence type="ECO:0000313" key="3">
    <source>
        <dbReference type="Proteomes" id="UP000647172"/>
    </source>
</evidence>
<proteinExistence type="predicted"/>
<dbReference type="AlphaFoldDB" id="A0A919JLU8"/>
<reference evidence="2" key="1">
    <citation type="submission" date="2021-01" db="EMBL/GenBank/DDBJ databases">
        <title>Whole genome shotgun sequence of Actinoplanes nipponensis NBRC 14063.</title>
        <authorList>
            <person name="Komaki H."/>
            <person name="Tamura T."/>
        </authorList>
    </citation>
    <scope>NUCLEOTIDE SEQUENCE</scope>
    <source>
        <strain evidence="2">NBRC 14063</strain>
    </source>
</reference>
<dbReference type="Proteomes" id="UP000647172">
    <property type="component" value="Unassembled WGS sequence"/>
</dbReference>
<gene>
    <name evidence="2" type="ORF">Ani05nite_55770</name>
</gene>
<keyword evidence="3" id="KW-1185">Reference proteome</keyword>
<dbReference type="EMBL" id="BOMQ01000063">
    <property type="protein sequence ID" value="GIE52043.1"/>
    <property type="molecule type" value="Genomic_DNA"/>
</dbReference>
<name>A0A919JLU8_9ACTN</name>